<feature type="transmembrane region" description="Helical" evidence="21">
    <location>
        <begin position="101"/>
        <end position="120"/>
    </location>
</feature>
<dbReference type="UniPathway" id="UPA00378"/>
<dbReference type="Pfam" id="PF21383">
    <property type="entry name" value="DPAGT1_ins"/>
    <property type="match status" value="1"/>
</dbReference>
<evidence type="ECO:0000313" key="23">
    <source>
        <dbReference type="Proteomes" id="UP000046395"/>
    </source>
</evidence>
<dbReference type="EC" id="2.7.8.15" evidence="6"/>
<dbReference type="WBParaSite" id="TMUE_2000010623.1">
    <property type="protein sequence ID" value="TMUE_2000010623.1"/>
    <property type="gene ID" value="WBGene00288904"/>
</dbReference>
<evidence type="ECO:0000256" key="12">
    <source>
        <dbReference type="ARBA" id="ARBA00022824"/>
    </source>
</evidence>
<feature type="transmembrane region" description="Helical" evidence="21">
    <location>
        <begin position="386"/>
        <end position="409"/>
    </location>
</feature>
<comment type="subunit">
    <text evidence="5">Homodimer.</text>
</comment>
<evidence type="ECO:0000256" key="14">
    <source>
        <dbReference type="ARBA" id="ARBA00022989"/>
    </source>
</evidence>
<evidence type="ECO:0000256" key="7">
    <source>
        <dbReference type="ARBA" id="ARBA00017659"/>
    </source>
</evidence>
<organism evidence="23 24">
    <name type="scientific">Trichuris muris</name>
    <name type="common">Mouse whipworm</name>
    <dbReference type="NCBI Taxonomy" id="70415"/>
    <lineage>
        <taxon>Eukaryota</taxon>
        <taxon>Metazoa</taxon>
        <taxon>Ecdysozoa</taxon>
        <taxon>Nematoda</taxon>
        <taxon>Enoplea</taxon>
        <taxon>Dorylaimia</taxon>
        <taxon>Trichinellida</taxon>
        <taxon>Trichuridae</taxon>
        <taxon>Trichuris</taxon>
    </lineage>
</organism>
<keyword evidence="11" id="KW-0479">Metal-binding</keyword>
<evidence type="ECO:0000313" key="25">
    <source>
        <dbReference type="WBParaSite" id="TMUE_2000010623.1"/>
    </source>
</evidence>
<evidence type="ECO:0000256" key="18">
    <source>
        <dbReference type="ARBA" id="ARBA00033238"/>
    </source>
</evidence>
<dbReference type="PANTHER" id="PTHR10571:SF0">
    <property type="entry name" value="UDP-N-ACETYLGLUCOSAMINE--DOLICHYL-PHOSPHATE N-ACETYLGLUCOSAMINEPHOSPHOTRANSFERASE"/>
    <property type="match status" value="1"/>
</dbReference>
<evidence type="ECO:0000256" key="4">
    <source>
        <dbReference type="ARBA" id="ARBA00009317"/>
    </source>
</evidence>
<evidence type="ECO:0000256" key="20">
    <source>
        <dbReference type="ARBA" id="ARBA00045078"/>
    </source>
</evidence>
<dbReference type="InterPro" id="IPR000715">
    <property type="entry name" value="Glycosyl_transferase_4"/>
</dbReference>
<evidence type="ECO:0000256" key="9">
    <source>
        <dbReference type="ARBA" id="ARBA00022679"/>
    </source>
</evidence>
<dbReference type="GO" id="GO:0006488">
    <property type="term" value="P:dolichol-linked oligosaccharide biosynthetic process"/>
    <property type="evidence" value="ECO:0007669"/>
    <property type="project" value="InterPro"/>
</dbReference>
<dbReference type="PANTHER" id="PTHR10571">
    <property type="entry name" value="UDP-N-ACETYLGLUCOSAMINE--DOLICHYL-PHOSPHATE N-ACETYLGLUCOSAMINEPHOSPHOTRANSFERASE"/>
    <property type="match status" value="1"/>
</dbReference>
<evidence type="ECO:0000256" key="17">
    <source>
        <dbReference type="ARBA" id="ARBA00029567"/>
    </source>
</evidence>
<evidence type="ECO:0000256" key="11">
    <source>
        <dbReference type="ARBA" id="ARBA00022723"/>
    </source>
</evidence>
<dbReference type="CDD" id="cd06855">
    <property type="entry name" value="GT_GPT_euk"/>
    <property type="match status" value="1"/>
</dbReference>
<feature type="transmembrane region" description="Helical" evidence="21">
    <location>
        <begin position="132"/>
        <end position="148"/>
    </location>
</feature>
<comment type="cofactor">
    <cofactor evidence="1">
        <name>Mg(2+)</name>
        <dbReference type="ChEBI" id="CHEBI:18420"/>
    </cofactor>
</comment>
<sequence length="418" mass="47162">MYDSVPNGRMGSVTLVPLMCNVSLSVGGALLANNLVKEFAKLFVQLNMQGVDMCKKSRSMIPQPMGVITAAVYLIILFVFIPAPFYRWIYDSEPMFPYHRFVEFLSGVLSICCMVFLGFADDVLNLRWRHKLLLPSIATLPLLMVYAVNSNSTSVVVPIQLRSLLGPVVNLGILYYVYIGMLAVFCTNAINIYAGINGLEVGQSLVIALSIAVFNFIQLMRLESEVSFHLFSLYFTVPYVFTTAVLLRWNWYPAKVFVGDTFCYFSGMLFAVVGILGHFSKTLLLLFIPQVANFLLSLPQLFHIIPCPRHRLPKYDPSKDRLTYSVTRFKARDLSQLGSRIVGWFQKLGLIAVKEEVEDGEQVLECSNFTLINLALKLFGPTHEEALALILISLQVVCSLLAFFLRFYLAKFFFHVVE</sequence>
<proteinExistence type="inferred from homology"/>
<feature type="transmembrane region" description="Helical" evidence="21">
    <location>
        <begin position="201"/>
        <end position="220"/>
    </location>
</feature>
<keyword evidence="9" id="KW-0808">Transferase</keyword>
<evidence type="ECO:0000256" key="16">
    <source>
        <dbReference type="ARBA" id="ARBA00023180"/>
    </source>
</evidence>
<evidence type="ECO:0000256" key="15">
    <source>
        <dbReference type="ARBA" id="ARBA00023136"/>
    </source>
</evidence>
<comment type="pathway">
    <text evidence="3">Protein modification; protein glycosylation.</text>
</comment>
<dbReference type="Proteomes" id="UP000046395">
    <property type="component" value="Unassembled WGS sequence"/>
</dbReference>
<evidence type="ECO:0000256" key="19">
    <source>
        <dbReference type="ARBA" id="ARBA00044717"/>
    </source>
</evidence>
<accession>A0A5S6PZU4</accession>
<feature type="transmembrane region" description="Helical" evidence="21">
    <location>
        <begin position="12"/>
        <end position="32"/>
    </location>
</feature>
<evidence type="ECO:0000256" key="2">
    <source>
        <dbReference type="ARBA" id="ARBA00004477"/>
    </source>
</evidence>
<dbReference type="InterPro" id="IPR033895">
    <property type="entry name" value="GPT"/>
</dbReference>
<keyword evidence="13" id="KW-0460">Magnesium</keyword>
<evidence type="ECO:0000256" key="13">
    <source>
        <dbReference type="ARBA" id="ARBA00022842"/>
    </source>
</evidence>
<feature type="transmembrane region" description="Helical" evidence="21">
    <location>
        <begin position="65"/>
        <end position="89"/>
    </location>
</feature>
<dbReference type="GO" id="GO:0016757">
    <property type="term" value="F:glycosyltransferase activity"/>
    <property type="evidence" value="ECO:0007669"/>
    <property type="project" value="UniProtKB-KW"/>
</dbReference>
<keyword evidence="10 21" id="KW-0812">Transmembrane</keyword>
<protein>
    <recommendedName>
        <fullName evidence="7">UDP-N-acetylglucosamine--dolichyl-phosphate N-acetylglucosaminephosphotransferase</fullName>
        <ecNumber evidence="6">2.7.8.15</ecNumber>
    </recommendedName>
    <alternativeName>
        <fullName evidence="17">GlcNAc-1-P transferase</fullName>
    </alternativeName>
    <alternativeName>
        <fullName evidence="18">N-acetylglucosamine-1-phosphate transferase</fullName>
    </alternativeName>
</protein>
<comment type="function">
    <text evidence="19">UDP-N-acetylglucosamine--dolichyl-phosphate N-acetylglucosaminephosphotransferase that operates in the biosynthetic pathway of dolichol-linked oligosaccharides, the glycan precursors employed in protein asparagine (N)-glycosylation. The assembly of dolichol-linked oligosaccharides begins on the cytosolic side of the endoplasmic reticulum membrane and finishes in its lumen. The sequential addition of sugars to dolichol pyrophosphate produces dolichol-linked oligosaccharides containing fourteen sugars, including two GlcNAcs, nine mannoses and three glucoses. Once assembled, the oligosaccharide is transferred from the lipid to nascent proteins by oligosaccharyltransferases. Catalyzes the initial step of dolichol-linked oligosaccharide biosynthesis, transfering GlcNAc-1-P from cytosolic UDP-GlcNAc onto the carrier lipid dolichyl phosphate (P-dolichol), yielding GlcNAc-P-P-dolichol embedded in the cytoplasmic leaflet of the endoplasmic reticulum membrane.</text>
</comment>
<evidence type="ECO:0000313" key="24">
    <source>
        <dbReference type="WBParaSite" id="TMUE_0000000481.1"/>
    </source>
</evidence>
<comment type="similarity">
    <text evidence="4">Belongs to the glycosyltransferase 4 family.</text>
</comment>
<dbReference type="Pfam" id="PF00953">
    <property type="entry name" value="Glycos_transf_4"/>
    <property type="match status" value="1"/>
</dbReference>
<feature type="domain" description="DPAGT1 insertion" evidence="22">
    <location>
        <begin position="327"/>
        <end position="368"/>
    </location>
</feature>
<reference evidence="24 25" key="3">
    <citation type="submission" date="2019-12" db="UniProtKB">
        <authorList>
            <consortium name="WormBaseParasite"/>
        </authorList>
    </citation>
    <scope>IDENTIFICATION</scope>
</reference>
<feature type="transmembrane region" description="Helical" evidence="21">
    <location>
        <begin position="256"/>
        <end position="277"/>
    </location>
</feature>
<keyword evidence="12" id="KW-0256">Endoplasmic reticulum</keyword>
<dbReference type="GO" id="GO:0003975">
    <property type="term" value="F:UDP-N-acetylglucosamine-dolichyl-phosphate N-acetylglucosaminephosphotransferase activity"/>
    <property type="evidence" value="ECO:0007669"/>
    <property type="project" value="UniProtKB-EC"/>
</dbReference>
<keyword evidence="16" id="KW-0325">Glycoprotein</keyword>
<evidence type="ECO:0000256" key="21">
    <source>
        <dbReference type="SAM" id="Phobius"/>
    </source>
</evidence>
<comment type="catalytic activity">
    <reaction evidence="20">
        <text>a di-trans,poly-cis-dolichyl phosphate + UDP-N-acetyl-alpha-D-glucosamine = an N-acetyl-alpha-D-glucosaminyl-diphospho-di-trans,poly-cis-dolichol + UMP</text>
        <dbReference type="Rhea" id="RHEA:13289"/>
        <dbReference type="Rhea" id="RHEA-COMP:19498"/>
        <dbReference type="Rhea" id="RHEA-COMP:19507"/>
        <dbReference type="ChEBI" id="CHEBI:57683"/>
        <dbReference type="ChEBI" id="CHEBI:57705"/>
        <dbReference type="ChEBI" id="CHEBI:57865"/>
        <dbReference type="ChEBI" id="CHEBI:58427"/>
        <dbReference type="EC" id="2.7.8.15"/>
    </reaction>
    <physiologicalReaction direction="left-to-right" evidence="20">
        <dbReference type="Rhea" id="RHEA:13290"/>
    </physiologicalReaction>
</comment>
<evidence type="ECO:0000256" key="5">
    <source>
        <dbReference type="ARBA" id="ARBA00011738"/>
    </source>
</evidence>
<reference evidence="23" key="1">
    <citation type="submission" date="2013-11" db="EMBL/GenBank/DDBJ databases">
        <authorList>
            <person name="Aslett M."/>
        </authorList>
    </citation>
    <scope>NUCLEOTIDE SEQUENCE [LARGE SCALE GENOMIC DNA]</scope>
    <source>
        <strain evidence="23">Edinburgh</strain>
    </source>
</reference>
<dbReference type="InterPro" id="IPR048439">
    <property type="entry name" value="DPAGT1_ins"/>
</dbReference>
<feature type="transmembrane region" description="Helical" evidence="21">
    <location>
        <begin position="226"/>
        <end position="249"/>
    </location>
</feature>
<reference evidence="23" key="2">
    <citation type="submission" date="2014-03" db="EMBL/GenBank/DDBJ databases">
        <title>The whipworm genome and dual-species transcriptomics of an intimate host-pathogen interaction.</title>
        <authorList>
            <person name="Foth B.J."/>
            <person name="Tsai I.J."/>
            <person name="Reid A.J."/>
            <person name="Bancroft A.J."/>
            <person name="Nichol S."/>
            <person name="Tracey A."/>
            <person name="Holroyd N."/>
            <person name="Cotton J.A."/>
            <person name="Stanley E.J."/>
            <person name="Zarowiecki M."/>
            <person name="Liu J.Z."/>
            <person name="Huckvale T."/>
            <person name="Cooper P.J."/>
            <person name="Grencis R.K."/>
            <person name="Berriman M."/>
        </authorList>
    </citation>
    <scope>NUCLEOTIDE SEQUENCE [LARGE SCALE GENOMIC DNA]</scope>
    <source>
        <strain evidence="23">Edinburgh</strain>
    </source>
</reference>
<dbReference type="WBParaSite" id="TMUE_0000000481.1">
    <property type="protein sequence ID" value="TMUE_0000000481.1"/>
    <property type="gene ID" value="WBGene00296421"/>
</dbReference>
<comment type="subcellular location">
    <subcellularLocation>
        <location evidence="2">Endoplasmic reticulum membrane</location>
        <topology evidence="2">Multi-pass membrane protein</topology>
    </subcellularLocation>
</comment>
<keyword evidence="15 21" id="KW-0472">Membrane</keyword>
<evidence type="ECO:0000256" key="6">
    <source>
        <dbReference type="ARBA" id="ARBA00013225"/>
    </source>
</evidence>
<feature type="transmembrane region" description="Helical" evidence="21">
    <location>
        <begin position="173"/>
        <end position="194"/>
    </location>
</feature>
<name>A0A5S6PZU4_TRIMR</name>
<evidence type="ECO:0000256" key="1">
    <source>
        <dbReference type="ARBA" id="ARBA00001946"/>
    </source>
</evidence>
<keyword evidence="14 21" id="KW-1133">Transmembrane helix</keyword>
<dbReference type="GO" id="GO:0046872">
    <property type="term" value="F:metal ion binding"/>
    <property type="evidence" value="ECO:0007669"/>
    <property type="project" value="UniProtKB-KW"/>
</dbReference>
<evidence type="ECO:0000256" key="8">
    <source>
        <dbReference type="ARBA" id="ARBA00022676"/>
    </source>
</evidence>
<feature type="transmembrane region" description="Helical" evidence="21">
    <location>
        <begin position="283"/>
        <end position="305"/>
    </location>
</feature>
<keyword evidence="23" id="KW-1185">Reference proteome</keyword>
<evidence type="ECO:0000259" key="22">
    <source>
        <dbReference type="Pfam" id="PF21383"/>
    </source>
</evidence>
<dbReference type="GO" id="GO:0005789">
    <property type="term" value="C:endoplasmic reticulum membrane"/>
    <property type="evidence" value="ECO:0007669"/>
    <property type="project" value="UniProtKB-SubCell"/>
</dbReference>
<dbReference type="STRING" id="70415.A0A5S6PZU4"/>
<evidence type="ECO:0000256" key="3">
    <source>
        <dbReference type="ARBA" id="ARBA00004922"/>
    </source>
</evidence>
<keyword evidence="8" id="KW-0328">Glycosyltransferase</keyword>
<dbReference type="AlphaFoldDB" id="A0A5S6PZU4"/>
<evidence type="ECO:0000256" key="10">
    <source>
        <dbReference type="ARBA" id="ARBA00022692"/>
    </source>
</evidence>